<organism evidence="2 3">
    <name type="scientific">Rasamsonia emersonii (strain ATCC 16479 / CBS 393.64 / IMI 116815)</name>
    <dbReference type="NCBI Taxonomy" id="1408163"/>
    <lineage>
        <taxon>Eukaryota</taxon>
        <taxon>Fungi</taxon>
        <taxon>Dikarya</taxon>
        <taxon>Ascomycota</taxon>
        <taxon>Pezizomycotina</taxon>
        <taxon>Eurotiomycetes</taxon>
        <taxon>Eurotiomycetidae</taxon>
        <taxon>Eurotiales</taxon>
        <taxon>Trichocomaceae</taxon>
        <taxon>Rasamsonia</taxon>
    </lineage>
</organism>
<name>A0A0F4YU72_RASE3</name>
<comment type="caution">
    <text evidence="2">The sequence shown here is derived from an EMBL/GenBank/DDBJ whole genome shotgun (WGS) entry which is preliminary data.</text>
</comment>
<dbReference type="SUPFAM" id="SSF53474">
    <property type="entry name" value="alpha/beta-Hydrolases"/>
    <property type="match status" value="1"/>
</dbReference>
<proteinExistence type="predicted"/>
<dbReference type="InterPro" id="IPR036736">
    <property type="entry name" value="ACP-like_sf"/>
</dbReference>
<evidence type="ECO:0000313" key="3">
    <source>
        <dbReference type="Proteomes" id="UP000053958"/>
    </source>
</evidence>
<dbReference type="AlphaFoldDB" id="A0A0F4YU72"/>
<dbReference type="EMBL" id="LASV01000176">
    <property type="protein sequence ID" value="KKA21645.1"/>
    <property type="molecule type" value="Genomic_DNA"/>
</dbReference>
<dbReference type="PROSITE" id="PS50075">
    <property type="entry name" value="CARRIER"/>
    <property type="match status" value="1"/>
</dbReference>
<dbReference type="SUPFAM" id="SSF47336">
    <property type="entry name" value="ACP-like"/>
    <property type="match status" value="1"/>
</dbReference>
<dbReference type="GeneID" id="25316672"/>
<sequence>MTRYLDIFIIWGHLMSFEGHKAPIAHNTYAEVSLYETLIVVREVCVHCNIDRLMTWTETLQVIADETGVSVDDIDNHDEFVALGINPILAGLIVARLKDRLGVNMSTAVFEQFPTVAAFREYYQTSLDKQSQVPLSVVLQGNLATSARTIFLLPDGSGSGMAYSGIPVIAPSTCLVAMNSPYLGGDGSRYRCSLEELSRLWVAEIRRRQAHGPYLLGGWSAGGYYAYEVTKQLLAEGERVHKLILIDSPCRVVFEALPMEVIQYVASHNLMGMMGNNLPQWLLDHFQATLRAVEDYHPTAMSPLDVPPDTYIIWSRDGVLPDAKANATGLDLRVKVNELAGLLRDIVRDIPSTRQTRWVTGLDRKKLRFGRSGVNEPQALSPSFPKIEAVIYLRGYVDYRLAKTSHTSPVVTTGGTLRKAIPA</sequence>
<dbReference type="Gene3D" id="3.40.50.1820">
    <property type="entry name" value="alpha/beta hydrolase"/>
    <property type="match status" value="1"/>
</dbReference>
<dbReference type="Gene3D" id="1.10.1200.10">
    <property type="entry name" value="ACP-like"/>
    <property type="match status" value="1"/>
</dbReference>
<dbReference type="OrthoDB" id="4225419at2759"/>
<dbReference type="Proteomes" id="UP000053958">
    <property type="component" value="Unassembled WGS sequence"/>
</dbReference>
<accession>A0A0F4YU72</accession>
<evidence type="ECO:0000313" key="2">
    <source>
        <dbReference type="EMBL" id="KKA21645.1"/>
    </source>
</evidence>
<dbReference type="InterPro" id="IPR029058">
    <property type="entry name" value="AB_hydrolase_fold"/>
</dbReference>
<keyword evidence="3" id="KW-1185">Reference proteome</keyword>
<gene>
    <name evidence="2" type="ORF">T310_4324</name>
</gene>
<dbReference type="STRING" id="1408163.A0A0F4YU72"/>
<protein>
    <submittedName>
        <fullName evidence="2">Polyketide synthase</fullName>
    </submittedName>
</protein>
<dbReference type="Pfam" id="PF00550">
    <property type="entry name" value="PP-binding"/>
    <property type="match status" value="1"/>
</dbReference>
<dbReference type="RefSeq" id="XP_013328257.1">
    <property type="nucleotide sequence ID" value="XM_013472803.1"/>
</dbReference>
<dbReference type="Pfam" id="PF00975">
    <property type="entry name" value="Thioesterase"/>
    <property type="match status" value="1"/>
</dbReference>
<dbReference type="InterPro" id="IPR009081">
    <property type="entry name" value="PP-bd_ACP"/>
</dbReference>
<reference evidence="2 3" key="1">
    <citation type="submission" date="2015-04" db="EMBL/GenBank/DDBJ databases">
        <authorList>
            <person name="Heijne W.H."/>
            <person name="Fedorova N.D."/>
            <person name="Nierman W.C."/>
            <person name="Vollebregt A.W."/>
            <person name="Zhao Z."/>
            <person name="Wu L."/>
            <person name="Kumar M."/>
            <person name="Stam H."/>
            <person name="van den Berg M.A."/>
            <person name="Pel H.J."/>
        </authorList>
    </citation>
    <scope>NUCLEOTIDE SEQUENCE [LARGE SCALE GENOMIC DNA]</scope>
    <source>
        <strain evidence="2 3">CBS 393.64</strain>
    </source>
</reference>
<evidence type="ECO:0000259" key="1">
    <source>
        <dbReference type="PROSITE" id="PS50075"/>
    </source>
</evidence>
<feature type="domain" description="Carrier" evidence="1">
    <location>
        <begin position="53"/>
        <end position="127"/>
    </location>
</feature>
<dbReference type="InterPro" id="IPR001031">
    <property type="entry name" value="Thioesterase"/>
</dbReference>